<protein>
    <submittedName>
        <fullName evidence="2">Uncharacterized protein</fullName>
    </submittedName>
</protein>
<feature type="region of interest" description="Disordered" evidence="1">
    <location>
        <begin position="78"/>
        <end position="97"/>
    </location>
</feature>
<gene>
    <name evidence="2" type="ORF">Baya_15783</name>
</gene>
<sequence>MLQKERWRECGVFILHLMDAGLGNEDMMILQHEAQSGGGTPAISWSGDDYVLLPVATVTAVSGENWVTWQELMDARLRHDNRGQDSGERRCSGPMRL</sequence>
<feature type="compositionally biased region" description="Basic and acidic residues" evidence="1">
    <location>
        <begin position="78"/>
        <end position="91"/>
    </location>
</feature>
<accession>A0A556VGT0</accession>
<comment type="caution">
    <text evidence="2">The sequence shown here is derived from an EMBL/GenBank/DDBJ whole genome shotgun (WGS) entry which is preliminary data.</text>
</comment>
<reference evidence="2 3" key="1">
    <citation type="journal article" date="2019" name="Genome Biol. Evol.">
        <title>Whole-Genome Sequencing of the Giant Devil Catfish, Bagarius yarrelli.</title>
        <authorList>
            <person name="Jiang W."/>
            <person name="Lv Y."/>
            <person name="Cheng L."/>
            <person name="Yang K."/>
            <person name="Chao B."/>
            <person name="Wang X."/>
            <person name="Li Y."/>
            <person name="Pan X."/>
            <person name="You X."/>
            <person name="Zhang Y."/>
            <person name="Yang J."/>
            <person name="Li J."/>
            <person name="Zhang X."/>
            <person name="Liu S."/>
            <person name="Sun C."/>
            <person name="Yang J."/>
            <person name="Shi Q."/>
        </authorList>
    </citation>
    <scope>NUCLEOTIDE SEQUENCE [LARGE SCALE GENOMIC DNA]</scope>
    <source>
        <strain evidence="2">JWS20170419001</strain>
        <tissue evidence="2">Muscle</tissue>
    </source>
</reference>
<keyword evidence="3" id="KW-1185">Reference proteome</keyword>
<evidence type="ECO:0000313" key="3">
    <source>
        <dbReference type="Proteomes" id="UP000319801"/>
    </source>
</evidence>
<evidence type="ECO:0000256" key="1">
    <source>
        <dbReference type="SAM" id="MobiDB-lite"/>
    </source>
</evidence>
<name>A0A556VGT0_BAGYA</name>
<dbReference type="Proteomes" id="UP000319801">
    <property type="component" value="Unassembled WGS sequence"/>
</dbReference>
<organism evidence="2 3">
    <name type="scientific">Bagarius yarrelli</name>
    <name type="common">Goonch</name>
    <name type="synonym">Bagrus yarrelli</name>
    <dbReference type="NCBI Taxonomy" id="175774"/>
    <lineage>
        <taxon>Eukaryota</taxon>
        <taxon>Metazoa</taxon>
        <taxon>Chordata</taxon>
        <taxon>Craniata</taxon>
        <taxon>Vertebrata</taxon>
        <taxon>Euteleostomi</taxon>
        <taxon>Actinopterygii</taxon>
        <taxon>Neopterygii</taxon>
        <taxon>Teleostei</taxon>
        <taxon>Ostariophysi</taxon>
        <taxon>Siluriformes</taxon>
        <taxon>Sisoridae</taxon>
        <taxon>Sisorinae</taxon>
        <taxon>Bagarius</taxon>
    </lineage>
</organism>
<proteinExistence type="predicted"/>
<evidence type="ECO:0000313" key="2">
    <source>
        <dbReference type="EMBL" id="TTM68944.1"/>
    </source>
</evidence>
<dbReference type="EMBL" id="VCAZ01000242">
    <property type="protein sequence ID" value="TTM68944.1"/>
    <property type="molecule type" value="Genomic_DNA"/>
</dbReference>
<dbReference type="AlphaFoldDB" id="A0A556VGT0"/>